<dbReference type="Proteomes" id="UP000241514">
    <property type="component" value="Unassembled WGS sequence"/>
</dbReference>
<dbReference type="InterPro" id="IPR036866">
    <property type="entry name" value="RibonucZ/Hydroxyglut_hydro"/>
</dbReference>
<name>A0A6N4DGM3_9GAMM</name>
<dbReference type="AlphaFoldDB" id="A0A6N4DGM3"/>
<gene>
    <name evidence="2" type="ORF">C9928_05385</name>
</gene>
<evidence type="ECO:0008006" key="4">
    <source>
        <dbReference type="Google" id="ProtNLM"/>
    </source>
</evidence>
<organism evidence="2 3">
    <name type="scientific">Pseudidiomarina aestuarii</name>
    <dbReference type="NCBI Taxonomy" id="624146"/>
    <lineage>
        <taxon>Bacteria</taxon>
        <taxon>Pseudomonadati</taxon>
        <taxon>Pseudomonadota</taxon>
        <taxon>Gammaproteobacteria</taxon>
        <taxon>Alteromonadales</taxon>
        <taxon>Idiomarinaceae</taxon>
        <taxon>Pseudidiomarina</taxon>
    </lineage>
</organism>
<sequence length="490" mass="55115">MRSSLTRLLFSCALLCGLSTAVADTTRPTNVSTQTIVDKVIAAYGGDALLQADSIKVIDYNKGPWPGEGETPAIPELWRINEELTIDFAQQRKSLLSYRVPRTTIDLEKWIQQGDQTIVYDILHEKYSEQNWANFARLGASLERSSDTLHARRLVSLKSQLDYTGDDHFRGRLQHQLTYETDSGERYTYFVDKANGLIHKLLRQHPRAGDLLYVFSNHSTESRVAFARDMNFFVNGELRLTSVHRAIELDPDLEAAFQGFKNFTPWGETIDASELTVKEISDGVYQAGTGRALTVFIEQADHYIAMGAADALAENFAAVKKLSQQEKPLNYFVVTHHHNANVRGLDNALALGASLVVAEQHSDSILSHITVDEVDNKIISVPPRAVFTLGNLKFFDIATAHSRHYLLAYLPAAKMVLAEDHYVTDLTTAKPRIYHDMVRFADVLAELDLAVETLVDIRGWRQFSMEEFTQWTRDFTPKTCPPGYTICVNG</sequence>
<proteinExistence type="predicted"/>
<reference evidence="2 3" key="1">
    <citation type="submission" date="2018-03" db="EMBL/GenBank/DDBJ databases">
        <title>Cross-interface Injection: A General Nanoliter Liquid Handling Method Applied to Single Cells Genome Amplification Automated Nanoliter Liquid Handling Applied to Single Cell Multiple Displacement Amplification.</title>
        <authorList>
            <person name="Yun J."/>
            <person name="Xu P."/>
            <person name="Xu J."/>
            <person name="Dai X."/>
            <person name="Wang Y."/>
            <person name="Zheng X."/>
            <person name="Cao C."/>
            <person name="Yi Q."/>
            <person name="Zhu Y."/>
            <person name="Wang L."/>
            <person name="Dong Z."/>
            <person name="Huang Y."/>
            <person name="Huang L."/>
            <person name="Du W."/>
        </authorList>
    </citation>
    <scope>NUCLEOTIDE SEQUENCE [LARGE SCALE GENOMIC DNA]</scope>
    <source>
        <strain evidence="2 3">A9-4</strain>
    </source>
</reference>
<protein>
    <recommendedName>
        <fullName evidence="4">MBL fold metallo-hydrolase</fullName>
    </recommendedName>
</protein>
<evidence type="ECO:0000313" key="3">
    <source>
        <dbReference type="Proteomes" id="UP000241514"/>
    </source>
</evidence>
<dbReference type="EMBL" id="PYVG01000031">
    <property type="protein sequence ID" value="PTB88834.1"/>
    <property type="molecule type" value="Genomic_DNA"/>
</dbReference>
<feature type="signal peptide" evidence="1">
    <location>
        <begin position="1"/>
        <end position="23"/>
    </location>
</feature>
<dbReference type="SUPFAM" id="SSF56281">
    <property type="entry name" value="Metallo-hydrolase/oxidoreductase"/>
    <property type="match status" value="1"/>
</dbReference>
<dbReference type="Gene3D" id="3.60.15.10">
    <property type="entry name" value="Ribonuclease Z/Hydroxyacylglutathione hydrolase-like"/>
    <property type="match status" value="1"/>
</dbReference>
<keyword evidence="1" id="KW-0732">Signal</keyword>
<comment type="caution">
    <text evidence="2">The sequence shown here is derived from an EMBL/GenBank/DDBJ whole genome shotgun (WGS) entry which is preliminary data.</text>
</comment>
<feature type="chain" id="PRO_5026738694" description="MBL fold metallo-hydrolase" evidence="1">
    <location>
        <begin position="24"/>
        <end position="490"/>
    </location>
</feature>
<accession>A0A6N4DGM3</accession>
<evidence type="ECO:0000256" key="1">
    <source>
        <dbReference type="SAM" id="SignalP"/>
    </source>
</evidence>
<evidence type="ECO:0000313" key="2">
    <source>
        <dbReference type="EMBL" id="PTB88834.1"/>
    </source>
</evidence>